<dbReference type="InterPro" id="IPR025868">
    <property type="entry name" value="Zn_ribbon_dom_put"/>
</dbReference>
<reference evidence="2 3" key="1">
    <citation type="submission" date="2009-01" db="EMBL/GenBank/DDBJ databases">
        <authorList>
            <person name="Fulton L."/>
            <person name="Clifton S."/>
            <person name="Fulton B."/>
            <person name="Xu J."/>
            <person name="Minx P."/>
            <person name="Pepin K.H."/>
            <person name="Johnson M."/>
            <person name="Bhonagiri V."/>
            <person name="Nash W.E."/>
            <person name="Mardis E.R."/>
            <person name="Wilson R.K."/>
        </authorList>
    </citation>
    <scope>NUCLEOTIDE SEQUENCE [LARGE SCALE GENOMIC DNA]</scope>
    <source>
        <strain evidence="2 3">DSM 5476</strain>
    </source>
</reference>
<protein>
    <recommendedName>
        <fullName evidence="1">Putative zinc ribbon domain-containing protein</fullName>
    </recommendedName>
</protein>
<evidence type="ECO:0000313" key="2">
    <source>
        <dbReference type="EMBL" id="EEG30191.1"/>
    </source>
</evidence>
<dbReference type="STRING" id="537013.CLOSTMETH_02122"/>
<dbReference type="Pfam" id="PF12674">
    <property type="entry name" value="Zn_ribbon_2"/>
    <property type="match status" value="1"/>
</dbReference>
<feature type="domain" description="Putative zinc ribbon" evidence="1">
    <location>
        <begin position="1"/>
        <end position="75"/>
    </location>
</feature>
<dbReference type="AlphaFoldDB" id="C0EE43"/>
<sequence>MPMEGADAPWGTNADGSKNEDYCSYCYQKGSFTSDLSMEEMIEFCVPHMTAGNNGMTQEKAREMMREFFPALKRWSKE</sequence>
<dbReference type="EMBL" id="ACEC01000067">
    <property type="protein sequence ID" value="EEG30191.1"/>
    <property type="molecule type" value="Genomic_DNA"/>
</dbReference>
<dbReference type="eggNOG" id="COG3708">
    <property type="taxonomic scope" value="Bacteria"/>
</dbReference>
<evidence type="ECO:0000313" key="3">
    <source>
        <dbReference type="Proteomes" id="UP000003340"/>
    </source>
</evidence>
<dbReference type="HOGENOM" id="CLU_175260_0_0_9"/>
<dbReference type="Proteomes" id="UP000003340">
    <property type="component" value="Unassembled WGS sequence"/>
</dbReference>
<accession>C0EE43</accession>
<comment type="caution">
    <text evidence="2">The sequence shown here is derived from an EMBL/GenBank/DDBJ whole genome shotgun (WGS) entry which is preliminary data.</text>
</comment>
<proteinExistence type="predicted"/>
<reference evidence="2 3" key="2">
    <citation type="submission" date="2009-02" db="EMBL/GenBank/DDBJ databases">
        <title>Draft genome sequence of Clostridium methylpentosum (DSM 5476).</title>
        <authorList>
            <person name="Sudarsanam P."/>
            <person name="Ley R."/>
            <person name="Guruge J."/>
            <person name="Turnbaugh P.J."/>
            <person name="Mahowald M."/>
            <person name="Liep D."/>
            <person name="Gordon J."/>
        </authorList>
    </citation>
    <scope>NUCLEOTIDE SEQUENCE [LARGE SCALE GENOMIC DNA]</scope>
    <source>
        <strain evidence="2 3">DSM 5476</strain>
    </source>
</reference>
<gene>
    <name evidence="2" type="ORF">CLOSTMETH_02122</name>
</gene>
<evidence type="ECO:0000259" key="1">
    <source>
        <dbReference type="Pfam" id="PF12674"/>
    </source>
</evidence>
<keyword evidence="3" id="KW-1185">Reference proteome</keyword>
<name>C0EE43_9FIRM</name>
<organism evidence="2 3">
    <name type="scientific">[Clostridium] methylpentosum DSM 5476</name>
    <dbReference type="NCBI Taxonomy" id="537013"/>
    <lineage>
        <taxon>Bacteria</taxon>
        <taxon>Bacillati</taxon>
        <taxon>Bacillota</taxon>
        <taxon>Clostridia</taxon>
        <taxon>Eubacteriales</taxon>
        <taxon>Oscillospiraceae</taxon>
        <taxon>Oscillospiraceae incertae sedis</taxon>
    </lineage>
</organism>